<evidence type="ECO:0000313" key="3">
    <source>
        <dbReference type="Proteomes" id="UP000297595"/>
    </source>
</evidence>
<organism evidence="2 3">
    <name type="scientific">Orbilia oligospora</name>
    <name type="common">Nematode-trapping fungus</name>
    <name type="synonym">Arthrobotrys oligospora</name>
    <dbReference type="NCBI Taxonomy" id="2813651"/>
    <lineage>
        <taxon>Eukaryota</taxon>
        <taxon>Fungi</taxon>
        <taxon>Dikarya</taxon>
        <taxon>Ascomycota</taxon>
        <taxon>Pezizomycotina</taxon>
        <taxon>Orbiliomycetes</taxon>
        <taxon>Orbiliales</taxon>
        <taxon>Orbiliaceae</taxon>
        <taxon>Orbilia</taxon>
    </lineage>
</organism>
<feature type="compositionally biased region" description="Polar residues" evidence="1">
    <location>
        <begin position="87"/>
        <end position="97"/>
    </location>
</feature>
<gene>
    <name evidence="2" type="ORF">EYR41_007113</name>
</gene>
<protein>
    <submittedName>
        <fullName evidence="2">Uncharacterized protein</fullName>
    </submittedName>
</protein>
<accession>A0A8H2DYF3</accession>
<evidence type="ECO:0000256" key="1">
    <source>
        <dbReference type="SAM" id="MobiDB-lite"/>
    </source>
</evidence>
<proteinExistence type="predicted"/>
<evidence type="ECO:0000313" key="2">
    <source>
        <dbReference type="EMBL" id="TGJ68029.1"/>
    </source>
</evidence>
<dbReference type="AlphaFoldDB" id="A0A8H2DYF3"/>
<sequence>MPSTPFPACTWGTGASTVCIHQLTDQPLFSWPWLQATLPQCPCPGMPLAWDSLTVAYHPKKYQGGHAESRGLRMKPLQPRFQIPAPNFQSLVASNTVNPPPETTPP</sequence>
<dbReference type="EMBL" id="SOZJ01000004">
    <property type="protein sequence ID" value="TGJ68029.1"/>
    <property type="molecule type" value="Genomic_DNA"/>
</dbReference>
<comment type="caution">
    <text evidence="2">The sequence shown here is derived from an EMBL/GenBank/DDBJ whole genome shotgun (WGS) entry which is preliminary data.</text>
</comment>
<reference evidence="2 3" key="1">
    <citation type="submission" date="2019-03" db="EMBL/GenBank/DDBJ databases">
        <title>Nematode-trapping fungi genome.</title>
        <authorList>
            <person name="Vidal-Diez De Ulzurrun G."/>
        </authorList>
    </citation>
    <scope>NUCLEOTIDE SEQUENCE [LARGE SCALE GENOMIC DNA]</scope>
    <source>
        <strain evidence="2 3">TWF154</strain>
    </source>
</reference>
<name>A0A8H2DYF3_ORBOL</name>
<dbReference type="Proteomes" id="UP000297595">
    <property type="component" value="Unassembled WGS sequence"/>
</dbReference>
<feature type="region of interest" description="Disordered" evidence="1">
    <location>
        <begin position="87"/>
        <end position="106"/>
    </location>
</feature>